<gene>
    <name evidence="9" type="ORF">SAMN05216214_10629</name>
</gene>
<dbReference type="InterPro" id="IPR035973">
    <property type="entry name" value="Cyt_c_oxidase_su3-like_sf"/>
</dbReference>
<dbReference type="PANTHER" id="PTHR11403">
    <property type="entry name" value="CYTOCHROME C OXIDASE SUBUNIT III"/>
    <property type="match status" value="1"/>
</dbReference>
<accession>A0A1H7KN65</accession>
<dbReference type="GO" id="GO:0019646">
    <property type="term" value="P:aerobic electron transport chain"/>
    <property type="evidence" value="ECO:0007669"/>
    <property type="project" value="InterPro"/>
</dbReference>
<evidence type="ECO:0000256" key="2">
    <source>
        <dbReference type="ARBA" id="ARBA00010581"/>
    </source>
</evidence>
<keyword evidence="10" id="KW-1185">Reference proteome</keyword>
<dbReference type="STRING" id="1429083.GCA_001885685_00960"/>
<evidence type="ECO:0000313" key="10">
    <source>
        <dbReference type="Proteomes" id="UP000185766"/>
    </source>
</evidence>
<dbReference type="Pfam" id="PF00510">
    <property type="entry name" value="COX3"/>
    <property type="match status" value="1"/>
</dbReference>
<keyword evidence="4 7" id="KW-1133">Transmembrane helix</keyword>
<keyword evidence="3 6" id="KW-0812">Transmembrane</keyword>
<comment type="similarity">
    <text evidence="2 6">Belongs to the cytochrome c oxidase subunit 3 family.</text>
</comment>
<reference evidence="9 10" key="1">
    <citation type="submission" date="2016-10" db="EMBL/GenBank/DDBJ databases">
        <authorList>
            <person name="de Groot N.N."/>
        </authorList>
    </citation>
    <scope>NUCLEOTIDE SEQUENCE [LARGE SCALE GENOMIC DNA]</scope>
    <source>
        <strain evidence="9 10">JCM 19513</strain>
    </source>
</reference>
<comment type="subcellular location">
    <subcellularLocation>
        <location evidence="6">Cell membrane</location>
        <topology evidence="6">Multi-pass membrane protein</topology>
    </subcellularLocation>
    <subcellularLocation>
        <location evidence="1">Membrane</location>
        <topology evidence="1">Multi-pass membrane protein</topology>
    </subcellularLocation>
</comment>
<dbReference type="Gene3D" id="1.20.120.80">
    <property type="entry name" value="Cytochrome c oxidase, subunit III, four-helix bundle"/>
    <property type="match status" value="1"/>
</dbReference>
<evidence type="ECO:0000256" key="4">
    <source>
        <dbReference type="ARBA" id="ARBA00022989"/>
    </source>
</evidence>
<evidence type="ECO:0000256" key="1">
    <source>
        <dbReference type="ARBA" id="ARBA00004141"/>
    </source>
</evidence>
<dbReference type="AlphaFoldDB" id="A0A1H7KN65"/>
<sequence>MFTSPINPANTTQAQRLPGDVALWFFVLAELSVFALLIAGFAVARFLDPAGFSAGPEALGLTDGVTLTLCLLGAGSCVAAAVEQVRGKRPSRAALWLLAAQGLGWGYIVLKAQEYQHLASQGLSIDSGGFFTQYWLISGFHFVHVLLGLLVLLLLSVHLAWRKPLALSTLESAGIYWHMLDLVWVMLFALFYLLL</sequence>
<proteinExistence type="inferred from homology"/>
<feature type="transmembrane region" description="Helical" evidence="7">
    <location>
        <begin position="94"/>
        <end position="113"/>
    </location>
</feature>
<dbReference type="PROSITE" id="PS50253">
    <property type="entry name" value="COX3"/>
    <property type="match status" value="1"/>
</dbReference>
<evidence type="ECO:0000256" key="5">
    <source>
        <dbReference type="ARBA" id="ARBA00023136"/>
    </source>
</evidence>
<dbReference type="InterPro" id="IPR024791">
    <property type="entry name" value="Cyt_c/ubiquinol_Oxase_su3"/>
</dbReference>
<evidence type="ECO:0000256" key="6">
    <source>
        <dbReference type="RuleBase" id="RU003376"/>
    </source>
</evidence>
<dbReference type="RefSeq" id="WP_074866752.1">
    <property type="nucleotide sequence ID" value="NZ_FOAS01000006.1"/>
</dbReference>
<dbReference type="SUPFAM" id="SSF81452">
    <property type="entry name" value="Cytochrome c oxidase subunit III-like"/>
    <property type="match status" value="1"/>
</dbReference>
<dbReference type="InterPro" id="IPR013833">
    <property type="entry name" value="Cyt_c_oxidase_su3_a-hlx"/>
</dbReference>
<name>A0A1H7KN65_9GAMM</name>
<feature type="transmembrane region" description="Helical" evidence="7">
    <location>
        <begin position="21"/>
        <end position="44"/>
    </location>
</feature>
<dbReference type="EMBL" id="FOAS01000006">
    <property type="protein sequence ID" value="SEK88222.1"/>
    <property type="molecule type" value="Genomic_DNA"/>
</dbReference>
<protein>
    <submittedName>
        <fullName evidence="9">Nitric oxide reductase NorE protein</fullName>
    </submittedName>
</protein>
<feature type="transmembrane region" description="Helical" evidence="7">
    <location>
        <begin position="133"/>
        <end position="161"/>
    </location>
</feature>
<organism evidence="9 10">
    <name type="scientific">Atopomonas hussainii</name>
    <dbReference type="NCBI Taxonomy" id="1429083"/>
    <lineage>
        <taxon>Bacteria</taxon>
        <taxon>Pseudomonadati</taxon>
        <taxon>Pseudomonadota</taxon>
        <taxon>Gammaproteobacteria</taxon>
        <taxon>Pseudomonadales</taxon>
        <taxon>Pseudomonadaceae</taxon>
        <taxon>Atopomonas</taxon>
    </lineage>
</organism>
<keyword evidence="5 7" id="KW-0472">Membrane</keyword>
<evidence type="ECO:0000259" key="8">
    <source>
        <dbReference type="PROSITE" id="PS50253"/>
    </source>
</evidence>
<dbReference type="GO" id="GO:0004129">
    <property type="term" value="F:cytochrome-c oxidase activity"/>
    <property type="evidence" value="ECO:0007669"/>
    <property type="project" value="InterPro"/>
</dbReference>
<evidence type="ECO:0000256" key="3">
    <source>
        <dbReference type="ARBA" id="ARBA00022692"/>
    </source>
</evidence>
<dbReference type="Proteomes" id="UP000185766">
    <property type="component" value="Unassembled WGS sequence"/>
</dbReference>
<feature type="domain" description="Heme-copper oxidase subunit III family profile" evidence="8">
    <location>
        <begin position="1"/>
        <end position="195"/>
    </location>
</feature>
<dbReference type="InterPro" id="IPR000298">
    <property type="entry name" value="Cyt_c_oxidase-like_su3"/>
</dbReference>
<feature type="transmembrane region" description="Helical" evidence="7">
    <location>
        <begin position="173"/>
        <end position="194"/>
    </location>
</feature>
<dbReference type="GO" id="GO:0005886">
    <property type="term" value="C:plasma membrane"/>
    <property type="evidence" value="ECO:0007669"/>
    <property type="project" value="UniProtKB-SubCell"/>
</dbReference>
<evidence type="ECO:0000256" key="7">
    <source>
        <dbReference type="SAM" id="Phobius"/>
    </source>
</evidence>
<feature type="transmembrane region" description="Helical" evidence="7">
    <location>
        <begin position="64"/>
        <end position="82"/>
    </location>
</feature>
<dbReference type="PANTHER" id="PTHR11403:SF6">
    <property type="entry name" value="NITRIC OXIDE REDUCTASE SUBUNIT E"/>
    <property type="match status" value="1"/>
</dbReference>
<evidence type="ECO:0000313" key="9">
    <source>
        <dbReference type="EMBL" id="SEK88222.1"/>
    </source>
</evidence>